<protein>
    <submittedName>
        <fullName evidence="1">Uncharacterized protein</fullName>
    </submittedName>
</protein>
<dbReference type="KEGG" id="mend:L6E24_00685"/>
<sequence>MRKLTAILLLIVACAVAVSGCTSNSEPIADTQPVITAPPTEVQTPVPTEEVPAVTEPIVVKDDELNSVKVTLDAGEKPDNNLALAVNYDYSNPFGATGEGMNILATFFAYNYEDVPAGFNPKTKAEVEAAGIPFRTVGETLYPNNIKKTGTELPAESTQGSLNLAKPYNYGVIITKGDTRN</sequence>
<dbReference type="Proteomes" id="UP001060368">
    <property type="component" value="Chromosome"/>
</dbReference>
<organism evidence="1 2">
    <name type="scientific">Methanoplanus endosymbiosus</name>
    <dbReference type="NCBI Taxonomy" id="33865"/>
    <lineage>
        <taxon>Archaea</taxon>
        <taxon>Methanobacteriati</taxon>
        <taxon>Methanobacteriota</taxon>
        <taxon>Stenosarchaea group</taxon>
        <taxon>Methanomicrobia</taxon>
        <taxon>Methanomicrobiales</taxon>
        <taxon>Methanomicrobiaceae</taxon>
        <taxon>Methanoplanus</taxon>
    </lineage>
</organism>
<dbReference type="AlphaFoldDB" id="A0A9E7PS64"/>
<dbReference type="EMBL" id="CP096115">
    <property type="protein sequence ID" value="UUX92677.1"/>
    <property type="molecule type" value="Genomic_DNA"/>
</dbReference>
<reference evidence="1" key="1">
    <citation type="submission" date="2022-04" db="EMBL/GenBank/DDBJ databases">
        <title>Complete genome of Methanoplanus endosymbiosus DSM 3599.</title>
        <authorList>
            <person name="Chen S.-C."/>
            <person name="You Y.-T."/>
            <person name="Zhou Y.-Z."/>
            <person name="Lai M.-C."/>
        </authorList>
    </citation>
    <scope>NUCLEOTIDE SEQUENCE</scope>
    <source>
        <strain evidence="1">DSM 3599</strain>
    </source>
</reference>
<dbReference type="PROSITE" id="PS51257">
    <property type="entry name" value="PROKAR_LIPOPROTEIN"/>
    <property type="match status" value="1"/>
</dbReference>
<evidence type="ECO:0000313" key="2">
    <source>
        <dbReference type="Proteomes" id="UP001060368"/>
    </source>
</evidence>
<dbReference type="RefSeq" id="WP_257742820.1">
    <property type="nucleotide sequence ID" value="NZ_CP096115.1"/>
</dbReference>
<keyword evidence="2" id="KW-1185">Reference proteome</keyword>
<proteinExistence type="predicted"/>
<dbReference type="GeneID" id="74306165"/>
<gene>
    <name evidence="1" type="ORF">L6E24_00685</name>
</gene>
<accession>A0A9E7PS64</accession>
<evidence type="ECO:0000313" key="1">
    <source>
        <dbReference type="EMBL" id="UUX92677.1"/>
    </source>
</evidence>
<name>A0A9E7PS64_9EURY</name>